<evidence type="ECO:0000256" key="8">
    <source>
        <dbReference type="ARBA" id="ARBA00022723"/>
    </source>
</evidence>
<evidence type="ECO:0000256" key="11">
    <source>
        <dbReference type="ARBA" id="ARBA00023008"/>
    </source>
</evidence>
<evidence type="ECO:0000256" key="10">
    <source>
        <dbReference type="ARBA" id="ARBA00023002"/>
    </source>
</evidence>
<dbReference type="CDD" id="cd13849">
    <property type="entry name" value="CuRO_1_LCC_plant"/>
    <property type="match status" value="1"/>
</dbReference>
<evidence type="ECO:0000256" key="7">
    <source>
        <dbReference type="ARBA" id="ARBA00022525"/>
    </source>
</evidence>
<dbReference type="InterPro" id="IPR034288">
    <property type="entry name" value="CuRO_1_LCC"/>
</dbReference>
<evidence type="ECO:0000256" key="2">
    <source>
        <dbReference type="ARBA" id="ARBA00002075"/>
    </source>
</evidence>
<reference evidence="17" key="1">
    <citation type="submission" date="2023-07" db="EMBL/GenBank/DDBJ databases">
        <title>A chromosome-level genome assembly of Lolium multiflorum.</title>
        <authorList>
            <person name="Chen Y."/>
            <person name="Copetti D."/>
            <person name="Kolliker R."/>
            <person name="Studer B."/>
        </authorList>
    </citation>
    <scope>NUCLEOTIDE SEQUENCE</scope>
    <source>
        <strain evidence="17">02402/16</strain>
        <tissue evidence="17">Leaf</tissue>
    </source>
</reference>
<feature type="chain" id="PRO_5041772083" description="Laccase" evidence="13">
    <location>
        <begin position="28"/>
        <end position="583"/>
    </location>
</feature>
<dbReference type="InterPro" id="IPR002355">
    <property type="entry name" value="Cu_oxidase_Cu_BS"/>
</dbReference>
<evidence type="ECO:0000256" key="5">
    <source>
        <dbReference type="ARBA" id="ARBA00012297"/>
    </source>
</evidence>
<evidence type="ECO:0000259" key="14">
    <source>
        <dbReference type="Pfam" id="PF00394"/>
    </source>
</evidence>
<dbReference type="InterPro" id="IPR045087">
    <property type="entry name" value="Cu-oxidase_fam"/>
</dbReference>
<dbReference type="PANTHER" id="PTHR11709">
    <property type="entry name" value="MULTI-COPPER OXIDASE"/>
    <property type="match status" value="1"/>
</dbReference>
<keyword evidence="11 13" id="KW-0186">Copper</keyword>
<dbReference type="PROSITE" id="PS00080">
    <property type="entry name" value="MULTICOPPER_OXIDASE2"/>
    <property type="match status" value="1"/>
</dbReference>
<dbReference type="Pfam" id="PF00394">
    <property type="entry name" value="Cu-oxidase"/>
    <property type="match status" value="1"/>
</dbReference>
<keyword evidence="7 13" id="KW-0964">Secreted</keyword>
<keyword evidence="13" id="KW-0732">Signal</keyword>
<dbReference type="PANTHER" id="PTHR11709:SF262">
    <property type="entry name" value="LACCASE-14"/>
    <property type="match status" value="1"/>
</dbReference>
<dbReference type="GO" id="GO:0052716">
    <property type="term" value="F:hydroquinone:oxygen oxidoreductase activity"/>
    <property type="evidence" value="ECO:0007669"/>
    <property type="project" value="UniProtKB-EC"/>
</dbReference>
<dbReference type="InterPro" id="IPR008972">
    <property type="entry name" value="Cupredoxin"/>
</dbReference>
<dbReference type="Gene3D" id="2.60.40.420">
    <property type="entry name" value="Cupredoxins - blue copper proteins"/>
    <property type="match status" value="3"/>
</dbReference>
<comment type="caution">
    <text evidence="17">The sequence shown here is derived from an EMBL/GenBank/DDBJ whole genome shotgun (WGS) entry which is preliminary data.</text>
</comment>
<dbReference type="SUPFAM" id="SSF49503">
    <property type="entry name" value="Cupredoxins"/>
    <property type="match status" value="3"/>
</dbReference>
<keyword evidence="6 13" id="KW-0052">Apoplast</keyword>
<dbReference type="InterPro" id="IPR011707">
    <property type="entry name" value="Cu-oxidase-like_N"/>
</dbReference>
<dbReference type="InterPro" id="IPR034289">
    <property type="entry name" value="CuRO_3_LCC"/>
</dbReference>
<dbReference type="InterPro" id="IPR011706">
    <property type="entry name" value="Cu-oxidase_C"/>
</dbReference>
<dbReference type="GO" id="GO:0048046">
    <property type="term" value="C:apoplast"/>
    <property type="evidence" value="ECO:0007669"/>
    <property type="project" value="UniProtKB-SubCell"/>
</dbReference>
<dbReference type="NCBIfam" id="TIGR03389">
    <property type="entry name" value="laccase"/>
    <property type="match status" value="1"/>
</dbReference>
<keyword evidence="9 13" id="KW-0677">Repeat</keyword>
<evidence type="ECO:0000256" key="3">
    <source>
        <dbReference type="ARBA" id="ARBA00004271"/>
    </source>
</evidence>
<feature type="domain" description="Plastocyanin-like" evidence="16">
    <location>
        <begin position="41"/>
        <end position="155"/>
    </location>
</feature>
<dbReference type="GO" id="GO:0046274">
    <property type="term" value="P:lignin catabolic process"/>
    <property type="evidence" value="ECO:0007669"/>
    <property type="project" value="UniProtKB-KW"/>
</dbReference>
<proteinExistence type="inferred from homology"/>
<keyword evidence="8 13" id="KW-0479">Metal-binding</keyword>
<dbReference type="Proteomes" id="UP001231189">
    <property type="component" value="Unassembled WGS sequence"/>
</dbReference>
<evidence type="ECO:0000313" key="18">
    <source>
        <dbReference type="Proteomes" id="UP001231189"/>
    </source>
</evidence>
<evidence type="ECO:0000256" key="6">
    <source>
        <dbReference type="ARBA" id="ARBA00022523"/>
    </source>
</evidence>
<name>A0AAD8VVY3_LOLMU</name>
<evidence type="ECO:0000259" key="16">
    <source>
        <dbReference type="Pfam" id="PF07732"/>
    </source>
</evidence>
<evidence type="ECO:0000256" key="13">
    <source>
        <dbReference type="RuleBase" id="RU361119"/>
    </source>
</evidence>
<comment type="catalytic activity">
    <reaction evidence="1 13">
        <text>4 hydroquinone + O2 = 4 benzosemiquinone + 2 H2O</text>
        <dbReference type="Rhea" id="RHEA:11276"/>
        <dbReference type="ChEBI" id="CHEBI:15377"/>
        <dbReference type="ChEBI" id="CHEBI:15379"/>
        <dbReference type="ChEBI" id="CHEBI:17594"/>
        <dbReference type="ChEBI" id="CHEBI:17977"/>
        <dbReference type="EC" id="1.10.3.2"/>
    </reaction>
</comment>
<feature type="signal peptide" evidence="13">
    <location>
        <begin position="1"/>
        <end position="27"/>
    </location>
</feature>
<dbReference type="GO" id="GO:0005507">
    <property type="term" value="F:copper ion binding"/>
    <property type="evidence" value="ECO:0007669"/>
    <property type="project" value="InterPro"/>
</dbReference>
<evidence type="ECO:0000256" key="9">
    <source>
        <dbReference type="ARBA" id="ARBA00022737"/>
    </source>
</evidence>
<dbReference type="InterPro" id="IPR034285">
    <property type="entry name" value="CuRO_2_LCC"/>
</dbReference>
<gene>
    <name evidence="17" type="ORF">QYE76_025368</name>
</gene>
<dbReference type="EMBL" id="JAUUTY010000006">
    <property type="protein sequence ID" value="KAK1619851.1"/>
    <property type="molecule type" value="Genomic_DNA"/>
</dbReference>
<evidence type="ECO:0000256" key="12">
    <source>
        <dbReference type="ARBA" id="ARBA00023185"/>
    </source>
</evidence>
<sequence>MLGVAKMQAMLWLLAAVFMLGAAVGLAQDAKQGHNYYDFFVKETSYSRLCKNKTLLTVNGQFPGPTITARRGEWVFVNVHNQGDKNITIHWHGVDQPRNPWYDGPEFITQCPIQPGTNFTYEILLSEEEGTIWWHAHSGLDRAGVHGAFIVHPKNGTDYPFVKNYTLLDKEIPIILGEWWSTDLNLQLEEYLKTGGEIHNSNAHTINGQPGDLYPCGKEDTFNVGVQRGKTYLLRIINAGLDGDMFFGVAGHNLTVVGTDGRYLKPFTVETIMISPGQTMDALLEAKRSPSTGRYYMASKTYLSNSRLAYQNGTATAILEYKDAPLAARRSTPVLPNLPNNTDDAVAIGYTAQLRSLASKEHPVNVPTEVDEHMLITLAINTIPCTTGNGTCDGPGGTRLAASLNNASFEDPHVDILDAYYYSIQGVYEPDFPNIPPFLFNFTNTNGSRRYWPTKRSTKVKVLEYGAVVEIVFQDTDILGAENHPMHLHGYAFYVVGRGLGVFNKTTDPATYNLVDPSYQNTVTVPKAGWVAMRFKATNPGVWFMHCHFDRHTVFGMSTSFIVKQGDTPESKMRPRPTNMPKC</sequence>
<comment type="similarity">
    <text evidence="4 13">Belongs to the multicopper oxidase family.</text>
</comment>
<keyword evidence="18" id="KW-1185">Reference proteome</keyword>
<dbReference type="Pfam" id="PF07731">
    <property type="entry name" value="Cu-oxidase_2"/>
    <property type="match status" value="1"/>
</dbReference>
<evidence type="ECO:0000313" key="17">
    <source>
        <dbReference type="EMBL" id="KAK1619851.1"/>
    </source>
</evidence>
<evidence type="ECO:0000256" key="1">
    <source>
        <dbReference type="ARBA" id="ARBA00000349"/>
    </source>
</evidence>
<feature type="domain" description="Plastocyanin-like" evidence="15">
    <location>
        <begin position="433"/>
        <end position="566"/>
    </location>
</feature>
<accession>A0AAD8VVY3</accession>
<dbReference type="CDD" id="cd13875">
    <property type="entry name" value="CuRO_2_LCC_plant"/>
    <property type="match status" value="1"/>
</dbReference>
<organism evidence="17 18">
    <name type="scientific">Lolium multiflorum</name>
    <name type="common">Italian ryegrass</name>
    <name type="synonym">Lolium perenne subsp. multiflorum</name>
    <dbReference type="NCBI Taxonomy" id="4521"/>
    <lineage>
        <taxon>Eukaryota</taxon>
        <taxon>Viridiplantae</taxon>
        <taxon>Streptophyta</taxon>
        <taxon>Embryophyta</taxon>
        <taxon>Tracheophyta</taxon>
        <taxon>Spermatophyta</taxon>
        <taxon>Magnoliopsida</taxon>
        <taxon>Liliopsida</taxon>
        <taxon>Poales</taxon>
        <taxon>Poaceae</taxon>
        <taxon>BOP clade</taxon>
        <taxon>Pooideae</taxon>
        <taxon>Poodae</taxon>
        <taxon>Poeae</taxon>
        <taxon>Poeae Chloroplast Group 2 (Poeae type)</taxon>
        <taxon>Loliodinae</taxon>
        <taxon>Loliinae</taxon>
        <taxon>Lolium</taxon>
    </lineage>
</organism>
<dbReference type="EC" id="1.10.3.2" evidence="5 13"/>
<keyword evidence="10 13" id="KW-0560">Oxidoreductase</keyword>
<comment type="cofactor">
    <cofactor evidence="13">
        <name>Cu cation</name>
        <dbReference type="ChEBI" id="CHEBI:23378"/>
    </cofactor>
    <text evidence="13">Binds 4 Cu cations per monomer.</text>
</comment>
<feature type="domain" description="Plastocyanin-like" evidence="14">
    <location>
        <begin position="171"/>
        <end position="323"/>
    </location>
</feature>
<comment type="subcellular location">
    <subcellularLocation>
        <location evidence="3 13">Secreted</location>
        <location evidence="3 13">Extracellular space</location>
        <location evidence="3 13">Apoplast</location>
    </subcellularLocation>
</comment>
<dbReference type="InterPro" id="IPR017761">
    <property type="entry name" value="Laccase"/>
</dbReference>
<dbReference type="InterPro" id="IPR001117">
    <property type="entry name" value="Cu-oxidase_2nd"/>
</dbReference>
<dbReference type="CDD" id="cd13897">
    <property type="entry name" value="CuRO_3_LCC_plant"/>
    <property type="match status" value="1"/>
</dbReference>
<evidence type="ECO:0000256" key="4">
    <source>
        <dbReference type="ARBA" id="ARBA00010609"/>
    </source>
</evidence>
<dbReference type="AlphaFoldDB" id="A0AAD8VVY3"/>
<evidence type="ECO:0000259" key="15">
    <source>
        <dbReference type="Pfam" id="PF07731"/>
    </source>
</evidence>
<keyword evidence="12 13" id="KW-0439">Lignin degradation</keyword>
<dbReference type="Pfam" id="PF07732">
    <property type="entry name" value="Cu-oxidase_3"/>
    <property type="match status" value="1"/>
</dbReference>
<protein>
    <recommendedName>
        <fullName evidence="5 13">Laccase</fullName>
        <ecNumber evidence="5 13">1.10.3.2</ecNumber>
    </recommendedName>
    <alternativeName>
        <fullName evidence="13">Benzenediol:oxygen oxidoreductase</fullName>
    </alternativeName>
    <alternativeName>
        <fullName evidence="13">Diphenol oxidase</fullName>
    </alternativeName>
    <alternativeName>
        <fullName evidence="13">Urishiol oxidase</fullName>
    </alternativeName>
</protein>
<comment type="function">
    <text evidence="2 13">Lignin degradation and detoxification of lignin-derived products.</text>
</comment>